<protein>
    <submittedName>
        <fullName evidence="2">DUF6924 domain-containing protein</fullName>
    </submittedName>
</protein>
<accession>A0ABV9RTH9</accession>
<gene>
    <name evidence="2" type="ORF">ACFPCV_03900</name>
</gene>
<proteinExistence type="predicted"/>
<evidence type="ECO:0000313" key="2">
    <source>
        <dbReference type="EMBL" id="MFC4852635.1"/>
    </source>
</evidence>
<comment type="caution">
    <text evidence="2">The sequence shown here is derived from an EMBL/GenBank/DDBJ whole genome shotgun (WGS) entry which is preliminary data.</text>
</comment>
<organism evidence="2 3">
    <name type="scientific">Actinophytocola glycyrrhizae</name>
    <dbReference type="NCBI Taxonomy" id="2044873"/>
    <lineage>
        <taxon>Bacteria</taxon>
        <taxon>Bacillati</taxon>
        <taxon>Actinomycetota</taxon>
        <taxon>Actinomycetes</taxon>
        <taxon>Pseudonocardiales</taxon>
        <taxon>Pseudonocardiaceae</taxon>
    </lineage>
</organism>
<evidence type="ECO:0000313" key="3">
    <source>
        <dbReference type="Proteomes" id="UP001595859"/>
    </source>
</evidence>
<keyword evidence="3" id="KW-1185">Reference proteome</keyword>
<name>A0ABV9RTH9_9PSEU</name>
<dbReference type="InterPro" id="IPR053832">
    <property type="entry name" value="DUF6924"/>
</dbReference>
<reference evidence="3" key="1">
    <citation type="journal article" date="2019" name="Int. J. Syst. Evol. Microbiol.">
        <title>The Global Catalogue of Microorganisms (GCM) 10K type strain sequencing project: providing services to taxonomists for standard genome sequencing and annotation.</title>
        <authorList>
            <consortium name="The Broad Institute Genomics Platform"/>
            <consortium name="The Broad Institute Genome Sequencing Center for Infectious Disease"/>
            <person name="Wu L."/>
            <person name="Ma J."/>
        </authorList>
    </citation>
    <scope>NUCLEOTIDE SEQUENCE [LARGE SCALE GENOMIC DNA]</scope>
    <source>
        <strain evidence="3">ZS-22-S1</strain>
    </source>
</reference>
<dbReference type="Proteomes" id="UP001595859">
    <property type="component" value="Unassembled WGS sequence"/>
</dbReference>
<evidence type="ECO:0000259" key="1">
    <source>
        <dbReference type="Pfam" id="PF21962"/>
    </source>
</evidence>
<feature type="domain" description="DUF6924" evidence="1">
    <location>
        <begin position="14"/>
        <end position="152"/>
    </location>
</feature>
<sequence>MRPRIDPDDVGEAALVVRTDYSDDAAWLTVVALLETEHPLGFRPDNHFVDDPAWAGASAEEVLAAAPRENGVVFLADVATMAPPHPLLALNTVTRDECEDDYEFAYEMSRGREFRVLPAGVSDVAINLLIANTDFPDFAASAQDDPDGWYRGVAAHPRGAAAMAELRDFLRGI</sequence>
<dbReference type="RefSeq" id="WP_378054522.1">
    <property type="nucleotide sequence ID" value="NZ_JBHSIS010000002.1"/>
</dbReference>
<dbReference type="EMBL" id="JBHSIS010000002">
    <property type="protein sequence ID" value="MFC4852635.1"/>
    <property type="molecule type" value="Genomic_DNA"/>
</dbReference>
<dbReference type="Pfam" id="PF21962">
    <property type="entry name" value="DUF6924"/>
    <property type="match status" value="1"/>
</dbReference>